<name>A0A0R1Z9A7_9LACO</name>
<dbReference type="Pfam" id="PF05193">
    <property type="entry name" value="Peptidase_M16_C"/>
    <property type="match status" value="1"/>
</dbReference>
<dbReference type="EMBL" id="AZGK01000001">
    <property type="protein sequence ID" value="KRM47660.1"/>
    <property type="molecule type" value="Genomic_DNA"/>
</dbReference>
<comment type="caution">
    <text evidence="2">The sequence shown here is derived from an EMBL/GenBank/DDBJ whole genome shotgun (WGS) entry which is preliminary data.</text>
</comment>
<accession>A0A0R1Z9A7</accession>
<dbReference type="Proteomes" id="UP000051957">
    <property type="component" value="Unassembled WGS sequence"/>
</dbReference>
<organism evidence="2 3">
    <name type="scientific">Lentilactobacillus parabuchneri DSM 5707 = NBRC 107865</name>
    <dbReference type="NCBI Taxonomy" id="1423784"/>
    <lineage>
        <taxon>Bacteria</taxon>
        <taxon>Bacillati</taxon>
        <taxon>Bacillota</taxon>
        <taxon>Bacilli</taxon>
        <taxon>Lactobacillales</taxon>
        <taxon>Lactobacillaceae</taxon>
        <taxon>Lentilactobacillus</taxon>
    </lineage>
</organism>
<reference evidence="2 3" key="1">
    <citation type="journal article" date="2015" name="Genome Announc.">
        <title>Expanding the biotechnology potential of lactobacilli through comparative genomics of 213 strains and associated genera.</title>
        <authorList>
            <person name="Sun Z."/>
            <person name="Harris H.M."/>
            <person name="McCann A."/>
            <person name="Guo C."/>
            <person name="Argimon S."/>
            <person name="Zhang W."/>
            <person name="Yang X."/>
            <person name="Jeffery I.B."/>
            <person name="Cooney J.C."/>
            <person name="Kagawa T.F."/>
            <person name="Liu W."/>
            <person name="Song Y."/>
            <person name="Salvetti E."/>
            <person name="Wrobel A."/>
            <person name="Rasinkangas P."/>
            <person name="Parkhill J."/>
            <person name="Rea M.C."/>
            <person name="O'Sullivan O."/>
            <person name="Ritari J."/>
            <person name="Douillard F.P."/>
            <person name="Paul Ross R."/>
            <person name="Yang R."/>
            <person name="Briner A.E."/>
            <person name="Felis G.E."/>
            <person name="de Vos W.M."/>
            <person name="Barrangou R."/>
            <person name="Klaenhammer T.R."/>
            <person name="Caufield P.W."/>
            <person name="Cui Y."/>
            <person name="Zhang H."/>
            <person name="O'Toole P.W."/>
        </authorList>
    </citation>
    <scope>NUCLEOTIDE SEQUENCE [LARGE SCALE GENOMIC DNA]</scope>
    <source>
        <strain evidence="2 3">DSM 5707</strain>
    </source>
</reference>
<dbReference type="Gene3D" id="3.30.830.10">
    <property type="entry name" value="Metalloenzyme, LuxS/M16 peptidase-like"/>
    <property type="match status" value="2"/>
</dbReference>
<dbReference type="AlphaFoldDB" id="A0A0R1Z9A7"/>
<evidence type="ECO:0000313" key="3">
    <source>
        <dbReference type="Proteomes" id="UP000051957"/>
    </source>
</evidence>
<dbReference type="NCBIfam" id="NF047422">
    <property type="entry name" value="YfmF_fam"/>
    <property type="match status" value="1"/>
</dbReference>
<feature type="domain" description="Peptidase M16 C-terminal" evidence="1">
    <location>
        <begin position="181"/>
        <end position="355"/>
    </location>
</feature>
<sequence length="426" mass="48101">MEFEIAKDVHLTTIPTTKFKNSKIVMNFTFPAHHENYAKLALLAELLENCSAQYDSELLVSRQLSKLYGASFGVTVLRYGNQHTLQVSITFPNDKYLPEGEVLTPQILAFLREMIENPFIDGDHFNDAYFEIHQKNVLNYLDSIADNKEFFSTLELQRLYYPNDPDHGHFLMGNKAEMAQITAKSLYDFYKSVLASAKVTILVAGDLSEQAVIDGFKDFDSFSDRAQAPYELRVIPKPIDQVQEDTKFIEGSQSVLSMAYELPIYFGDGLYFAAVIFNQLFGGSSQSLLFANVREKRSLAYDIHSSYNSLVGMDSVQAGIDYQNEQEVISMVNQQLEQLSAGNFSDALLDGVKEAMINQHRSEADHLGALIEARYVQQIMQSDLSDEQWEAQIQGVNRDQISQVAKQLRLRAIYQLNSGGQSDGNH</sequence>
<evidence type="ECO:0000313" key="2">
    <source>
        <dbReference type="EMBL" id="KRM47660.1"/>
    </source>
</evidence>
<dbReference type="RefSeq" id="WP_057909294.1">
    <property type="nucleotide sequence ID" value="NZ_AZGK01000001.1"/>
</dbReference>
<protein>
    <submittedName>
        <fullName evidence="2">Peptidase M16 domain-containing protein</fullName>
    </submittedName>
</protein>
<dbReference type="GeneID" id="69804178"/>
<evidence type="ECO:0000259" key="1">
    <source>
        <dbReference type="Pfam" id="PF05193"/>
    </source>
</evidence>
<dbReference type="GO" id="GO:0046872">
    <property type="term" value="F:metal ion binding"/>
    <property type="evidence" value="ECO:0007669"/>
    <property type="project" value="InterPro"/>
</dbReference>
<dbReference type="InterPro" id="IPR007863">
    <property type="entry name" value="Peptidase_M16_C"/>
</dbReference>
<dbReference type="PANTHER" id="PTHR11851:SF186">
    <property type="entry name" value="INACTIVE METALLOPROTEASE YMFF-RELATED"/>
    <property type="match status" value="1"/>
</dbReference>
<dbReference type="InterPro" id="IPR011249">
    <property type="entry name" value="Metalloenz_LuxS/M16"/>
</dbReference>
<dbReference type="SUPFAM" id="SSF63411">
    <property type="entry name" value="LuxS/MPP-like metallohydrolase"/>
    <property type="match status" value="2"/>
</dbReference>
<dbReference type="InterPro" id="IPR050361">
    <property type="entry name" value="MPP/UQCRC_Complex"/>
</dbReference>
<proteinExistence type="predicted"/>
<dbReference type="PANTHER" id="PTHR11851">
    <property type="entry name" value="METALLOPROTEASE"/>
    <property type="match status" value="1"/>
</dbReference>
<gene>
    <name evidence="2" type="ORF">FC51_GL000138</name>
</gene>
<dbReference type="PATRIC" id="fig|1423784.4.peg.137"/>